<feature type="transmembrane region" description="Helical" evidence="11">
    <location>
        <begin position="1062"/>
        <end position="1080"/>
    </location>
</feature>
<evidence type="ECO:0000256" key="6">
    <source>
        <dbReference type="ARBA" id="ARBA00022741"/>
    </source>
</evidence>
<dbReference type="InterPro" id="IPR050173">
    <property type="entry name" value="ABC_transporter_C-like"/>
</dbReference>
<reference evidence="15" key="1">
    <citation type="submission" date="2024-02" db="UniProtKB">
        <authorList>
            <consortium name="WormBaseParasite"/>
        </authorList>
    </citation>
    <scope>IDENTIFICATION</scope>
</reference>
<dbReference type="GO" id="GO:0016887">
    <property type="term" value="F:ATP hydrolysis activity"/>
    <property type="evidence" value="ECO:0007669"/>
    <property type="project" value="InterPro"/>
</dbReference>
<dbReference type="Pfam" id="PF00664">
    <property type="entry name" value="ABC_membrane"/>
    <property type="match status" value="2"/>
</dbReference>
<evidence type="ECO:0000256" key="2">
    <source>
        <dbReference type="ARBA" id="ARBA00009726"/>
    </source>
</evidence>
<comment type="similarity">
    <text evidence="2">Belongs to the ABC transporter superfamily. ABCC family. Conjugate transporter (TC 3.A.1.208) subfamily.</text>
</comment>
<keyword evidence="8 11" id="KW-1133">Transmembrane helix</keyword>
<feature type="domain" description="ABC transmembrane type-1" evidence="13">
    <location>
        <begin position="116"/>
        <end position="393"/>
    </location>
</feature>
<feature type="domain" description="ABC transmembrane type-1" evidence="13">
    <location>
        <begin position="786"/>
        <end position="1088"/>
    </location>
</feature>
<dbReference type="PROSITE" id="PS00211">
    <property type="entry name" value="ABC_TRANSPORTER_1"/>
    <property type="match status" value="2"/>
</dbReference>
<feature type="region of interest" description="Disordered" evidence="10">
    <location>
        <begin position="1"/>
        <end position="24"/>
    </location>
</feature>
<dbReference type="WBParaSite" id="MBELARI_LOCUS17005">
    <property type="protein sequence ID" value="MBELARI_LOCUS17005"/>
    <property type="gene ID" value="MBELARI_LOCUS17005"/>
</dbReference>
<evidence type="ECO:0000256" key="7">
    <source>
        <dbReference type="ARBA" id="ARBA00022840"/>
    </source>
</evidence>
<dbReference type="Gene3D" id="3.40.50.300">
    <property type="entry name" value="P-loop containing nucleotide triphosphate hydrolases"/>
    <property type="match status" value="2"/>
</dbReference>
<dbReference type="CDD" id="cd03244">
    <property type="entry name" value="ABCC_MRP_domain2"/>
    <property type="match status" value="1"/>
</dbReference>
<dbReference type="FunFam" id="1.20.1560.10:FF:000014">
    <property type="entry name" value="Multidrug resistance-associated protein member 4"/>
    <property type="match status" value="1"/>
</dbReference>
<dbReference type="Gene3D" id="1.20.1560.10">
    <property type="entry name" value="ABC transporter type 1, transmembrane domain"/>
    <property type="match status" value="2"/>
</dbReference>
<keyword evidence="4 11" id="KW-0812">Transmembrane</keyword>
<dbReference type="InterPro" id="IPR011527">
    <property type="entry name" value="ABC1_TM_dom"/>
</dbReference>
<keyword evidence="14" id="KW-1185">Reference proteome</keyword>
<evidence type="ECO:0000313" key="15">
    <source>
        <dbReference type="WBParaSite" id="MBELARI_LOCUS17005"/>
    </source>
</evidence>
<evidence type="ECO:0000256" key="11">
    <source>
        <dbReference type="SAM" id="Phobius"/>
    </source>
</evidence>
<feature type="transmembrane region" description="Helical" evidence="11">
    <location>
        <begin position="846"/>
        <end position="868"/>
    </location>
</feature>
<dbReference type="Proteomes" id="UP000887575">
    <property type="component" value="Unassembled WGS sequence"/>
</dbReference>
<evidence type="ECO:0000256" key="10">
    <source>
        <dbReference type="SAM" id="MobiDB-lite"/>
    </source>
</evidence>
<feature type="transmembrane region" description="Helical" evidence="11">
    <location>
        <begin position="245"/>
        <end position="264"/>
    </location>
</feature>
<keyword evidence="9 11" id="KW-0472">Membrane</keyword>
<feature type="transmembrane region" description="Helical" evidence="11">
    <location>
        <begin position="1037"/>
        <end position="1056"/>
    </location>
</feature>
<comment type="subcellular location">
    <subcellularLocation>
        <location evidence="1">Membrane</location>
        <topology evidence="1">Multi-pass membrane protein</topology>
    </subcellularLocation>
</comment>
<dbReference type="CDD" id="cd03250">
    <property type="entry name" value="ABCC_MRP_domain1"/>
    <property type="match status" value="1"/>
</dbReference>
<feature type="domain" description="ABC transporter" evidence="12">
    <location>
        <begin position="469"/>
        <end position="705"/>
    </location>
</feature>
<dbReference type="SUPFAM" id="SSF52540">
    <property type="entry name" value="P-loop containing nucleoside triphosphate hydrolases"/>
    <property type="match status" value="2"/>
</dbReference>
<feature type="compositionally biased region" description="Basic and acidic residues" evidence="10">
    <location>
        <begin position="1"/>
        <end position="13"/>
    </location>
</feature>
<dbReference type="CDD" id="cd18593">
    <property type="entry name" value="ABC_6TM_MRP4_D1_like"/>
    <property type="match status" value="1"/>
</dbReference>
<accession>A0AAF3ET56</accession>
<dbReference type="InterPro" id="IPR027417">
    <property type="entry name" value="P-loop_NTPase"/>
</dbReference>
<feature type="transmembrane region" description="Helical" evidence="11">
    <location>
        <begin position="919"/>
        <end position="940"/>
    </location>
</feature>
<evidence type="ECO:0000256" key="9">
    <source>
        <dbReference type="ARBA" id="ARBA00023136"/>
    </source>
</evidence>
<feature type="transmembrane region" description="Helical" evidence="11">
    <location>
        <begin position="335"/>
        <end position="356"/>
    </location>
</feature>
<dbReference type="GO" id="GO:0005524">
    <property type="term" value="F:ATP binding"/>
    <property type="evidence" value="ECO:0007669"/>
    <property type="project" value="UniProtKB-KW"/>
</dbReference>
<evidence type="ECO:0000256" key="5">
    <source>
        <dbReference type="ARBA" id="ARBA00022737"/>
    </source>
</evidence>
<evidence type="ECO:0000313" key="14">
    <source>
        <dbReference type="Proteomes" id="UP000887575"/>
    </source>
</evidence>
<feature type="transmembrane region" description="Helical" evidence="11">
    <location>
        <begin position="151"/>
        <end position="173"/>
    </location>
</feature>
<dbReference type="FunFam" id="1.20.1560.10:FF:000026">
    <property type="entry name" value="Multidrug resistance-associated protein lethal(2)03659"/>
    <property type="match status" value="1"/>
</dbReference>
<evidence type="ECO:0000256" key="4">
    <source>
        <dbReference type="ARBA" id="ARBA00022692"/>
    </source>
</evidence>
<evidence type="ECO:0000256" key="3">
    <source>
        <dbReference type="ARBA" id="ARBA00022448"/>
    </source>
</evidence>
<proteinExistence type="inferred from homology"/>
<dbReference type="SMART" id="SM00382">
    <property type="entry name" value="AAA"/>
    <property type="match status" value="2"/>
</dbReference>
<evidence type="ECO:0000256" key="1">
    <source>
        <dbReference type="ARBA" id="ARBA00004141"/>
    </source>
</evidence>
<name>A0AAF3ET56_9BILA</name>
<feature type="domain" description="ABC transporter" evidence="12">
    <location>
        <begin position="1124"/>
        <end position="1358"/>
    </location>
</feature>
<feature type="transmembrane region" description="Helical" evidence="11">
    <location>
        <begin position="946"/>
        <end position="965"/>
    </location>
</feature>
<dbReference type="InterPro" id="IPR017871">
    <property type="entry name" value="ABC_transporter-like_CS"/>
</dbReference>
<dbReference type="GO" id="GO:0140359">
    <property type="term" value="F:ABC-type transporter activity"/>
    <property type="evidence" value="ECO:0007669"/>
    <property type="project" value="InterPro"/>
</dbReference>
<dbReference type="PROSITE" id="PS50893">
    <property type="entry name" value="ABC_TRANSPORTER_2"/>
    <property type="match status" value="2"/>
</dbReference>
<keyword evidence="7" id="KW-0067">ATP-binding</keyword>
<keyword evidence="6" id="KW-0547">Nucleotide-binding</keyword>
<protein>
    <submittedName>
        <fullName evidence="15">Uncharacterized protein</fullName>
    </submittedName>
</protein>
<dbReference type="GO" id="GO:0016020">
    <property type="term" value="C:membrane"/>
    <property type="evidence" value="ECO:0007669"/>
    <property type="project" value="UniProtKB-SubCell"/>
</dbReference>
<evidence type="ECO:0000259" key="12">
    <source>
        <dbReference type="PROSITE" id="PS50893"/>
    </source>
</evidence>
<sequence length="1380" mass="154977">MGRAERVPLKSEEPPPGDGKIYDGVRLKPNPAKTANVFSRIFFWYMGPLFLRGFRHNLESSDMFEPLPDQESKAATEQLRTAWQNEQKEAKEKEREASLMRAIFKAYGRELTIYGVWLFLEEAIKLSQPLFMGRLIRYFRFDTPLTQQDAFLSAAGVAITGFIVVTIHHPYFYGLQRIGLKIKIAASGLLSEKGFGLSSAALRDTSVGHLVNLLSTDVMKFDMAFVFFHYLWVSPLLLIGYGCAIWSQIGVICLAGFGAYFLLFPIQKYISTKMGIYRRSVAMRTDKRISLMNEILNGIRLIKMYSWEDAFADIVKELRTKEMDMIRKQASCQSLLMGLFWPSGKMVVLFVALAYYLQGELLLAEPIFVASALFNSCRLPVMLFLPIGIAMFQEARVSAKRIQTFLDLDDFNAIEAPKEERVEKDDGVHYELTLNGTSEKKPLIDNGNGFSTMDSWCHLEPESSKDAKVILENFSATWESPSEWEKKIANPEAPMQAQAIKDISVTVTKGKLVGVIGPVGAGKSSLLASVLRETTRTAGKLTVHGKVAYCSQDAWIFGGTIRDNVLFGKAYNAELYEEVIEMSALKQDLAEIQNGDQNIVGDRGLALSGGQRARLALARALYSQADIYLLDDPLSAVDAAVGRFIFDKCIRQYLKEKVVILVTHQLQFVGKADEIVLMKDGAVAVQGTPKELRESNSKIVLQLMHETARTYGVRRSVSVSSGHSNEPEEFDEEEVFDENFGPKLEEIQGTSEPSGQIEEDRAEGAVPWSVYWRYITAMGTCQIIPALLFTFFVQILFNFTDFWLNLWTTASEKVMKLTNITAVEEIPDFKDNINFFGHHISLSLDGYMWIFAVTSTIVVISSVLRCVWVRLLETVASETLHKEMFHAVVNTETEFYDTNPIGRVLNRFSKDIHTMDEPLAFVFFEFILGVLAIIGSVAMIFFVNPWIFLICIPLCLLFWVVRALYLATSRDVKRLEAITRSPLYTHISSVMQGLMTVRAFGKHQKVIHDYHGKMNINSAAFILTLTTSRWFAVQIDLIVTLFVSFVAFACVLSPMVFSSGEVALMLVYAIQLTGFFSWIMRQSAELQNGMVSVERIVNFCGLPNEHAEEGLTKIPAHWPSQGEIKFDNFSLQYRDVNQFALQEISVQIASHQKIGVVGRTGAGKSSLLRALFRMNKKSTGKIYIDGVDIASIPLRDLRAHLAIIPQEPVLFVGTLRRNLDPFNEHSDEDLWTALEQVELKDAVAELNGKLQAEMNEGGANFSVGQRQLVCLARALLRNSKILVIDEATANVDLQTDALIQKTIRKRFAESTVLTIAHRLHTIMDSDRVMVLQDGRVVEFDHPYLLLSNPESTFSALANETGRDTAAQLLSVAKATYEAQN</sequence>
<dbReference type="PANTHER" id="PTHR24223">
    <property type="entry name" value="ATP-BINDING CASSETTE SUB-FAMILY C"/>
    <property type="match status" value="1"/>
</dbReference>
<dbReference type="InterPro" id="IPR003439">
    <property type="entry name" value="ABC_transporter-like_ATP-bd"/>
</dbReference>
<dbReference type="FunFam" id="3.40.50.300:FF:000973">
    <property type="entry name" value="Multidrug resistance-associated protein 4"/>
    <property type="match status" value="1"/>
</dbReference>
<dbReference type="PROSITE" id="PS50929">
    <property type="entry name" value="ABC_TM1F"/>
    <property type="match status" value="2"/>
</dbReference>
<feature type="transmembrane region" description="Helical" evidence="11">
    <location>
        <begin position="368"/>
        <end position="392"/>
    </location>
</feature>
<dbReference type="InterPro" id="IPR036640">
    <property type="entry name" value="ABC1_TM_sf"/>
</dbReference>
<keyword evidence="5" id="KW-0677">Repeat</keyword>
<evidence type="ECO:0000259" key="13">
    <source>
        <dbReference type="PROSITE" id="PS50929"/>
    </source>
</evidence>
<dbReference type="Pfam" id="PF00005">
    <property type="entry name" value="ABC_tran"/>
    <property type="match status" value="2"/>
</dbReference>
<dbReference type="InterPro" id="IPR003593">
    <property type="entry name" value="AAA+_ATPase"/>
</dbReference>
<dbReference type="InterPro" id="IPR030240">
    <property type="entry name" value="ABCC4_TMD1"/>
</dbReference>
<feature type="transmembrane region" description="Helical" evidence="11">
    <location>
        <begin position="771"/>
        <end position="797"/>
    </location>
</feature>
<keyword evidence="3" id="KW-0813">Transport</keyword>
<dbReference type="SUPFAM" id="SSF90123">
    <property type="entry name" value="ABC transporter transmembrane region"/>
    <property type="match status" value="2"/>
</dbReference>
<evidence type="ECO:0000256" key="8">
    <source>
        <dbReference type="ARBA" id="ARBA00022989"/>
    </source>
</evidence>
<organism evidence="14 15">
    <name type="scientific">Mesorhabditis belari</name>
    <dbReference type="NCBI Taxonomy" id="2138241"/>
    <lineage>
        <taxon>Eukaryota</taxon>
        <taxon>Metazoa</taxon>
        <taxon>Ecdysozoa</taxon>
        <taxon>Nematoda</taxon>
        <taxon>Chromadorea</taxon>
        <taxon>Rhabditida</taxon>
        <taxon>Rhabditina</taxon>
        <taxon>Rhabditomorpha</taxon>
        <taxon>Rhabditoidea</taxon>
        <taxon>Rhabditidae</taxon>
        <taxon>Mesorhabditinae</taxon>
        <taxon>Mesorhabditis</taxon>
    </lineage>
</organism>
<dbReference type="FunFam" id="3.40.50.300:FF:000163">
    <property type="entry name" value="Multidrug resistance-associated protein member 4"/>
    <property type="match status" value="1"/>
</dbReference>
<dbReference type="PANTHER" id="PTHR24223:SF456">
    <property type="entry name" value="MULTIDRUG RESISTANCE-ASSOCIATED PROTEIN LETHAL(2)03659"/>
    <property type="match status" value="1"/>
</dbReference>